<dbReference type="RefSeq" id="WP_039069134.1">
    <property type="nucleotide sequence ID" value="NZ_CP068712.1"/>
</dbReference>
<gene>
    <name evidence="1" type="ORF">BU112_03430</name>
</gene>
<dbReference type="GeneID" id="79051430"/>
<evidence type="ECO:0000313" key="2">
    <source>
        <dbReference type="Proteomes" id="UP000286317"/>
    </source>
</evidence>
<name>A0A418IHM8_9STAP</name>
<organism evidence="1 2">
    <name type="scientific">Staphylococcus shinii</name>
    <dbReference type="NCBI Taxonomy" id="2912228"/>
    <lineage>
        <taxon>Bacteria</taxon>
        <taxon>Bacillati</taxon>
        <taxon>Bacillota</taxon>
        <taxon>Bacilli</taxon>
        <taxon>Bacillales</taxon>
        <taxon>Staphylococcaceae</taxon>
        <taxon>Staphylococcus</taxon>
    </lineage>
</organism>
<dbReference type="Proteomes" id="UP000286317">
    <property type="component" value="Unassembled WGS sequence"/>
</dbReference>
<dbReference type="InterPro" id="IPR050563">
    <property type="entry name" value="4-hydroxybenzoyl-CoA_TE"/>
</dbReference>
<evidence type="ECO:0000313" key="1">
    <source>
        <dbReference type="EMBL" id="RIN02143.1"/>
    </source>
</evidence>
<dbReference type="GO" id="GO:0047617">
    <property type="term" value="F:fatty acyl-CoA hydrolase activity"/>
    <property type="evidence" value="ECO:0007669"/>
    <property type="project" value="TreeGrafter"/>
</dbReference>
<dbReference type="PANTHER" id="PTHR31793:SF2">
    <property type="entry name" value="BLR1345 PROTEIN"/>
    <property type="match status" value="1"/>
</dbReference>
<sequence length="157" mass="18781">MIDEYIYKNNVQPSWIDNNNHMHDAQYYSVFSDAVAGFLEHVDFSTDYRHSQDVTIFNVEAHISYLKELLLHDTFYIKIHIYNYDSKRIHLFLTMYNANNERTATYEAMMMGVSNHTRSSKDFPLPIQEKLKNYFDKQQYFDTPKQLGHVIRIPQNK</sequence>
<comment type="caution">
    <text evidence="1">The sequence shown here is derived from an EMBL/GenBank/DDBJ whole genome shotgun (WGS) entry which is preliminary data.</text>
</comment>
<dbReference type="PANTHER" id="PTHR31793">
    <property type="entry name" value="4-HYDROXYBENZOYL-COA THIOESTERASE FAMILY MEMBER"/>
    <property type="match status" value="1"/>
</dbReference>
<dbReference type="Pfam" id="PF13279">
    <property type="entry name" value="4HBT_2"/>
    <property type="match status" value="1"/>
</dbReference>
<keyword evidence="2" id="KW-1185">Reference proteome</keyword>
<dbReference type="OrthoDB" id="6117985at2"/>
<dbReference type="CDD" id="cd00586">
    <property type="entry name" value="4HBT"/>
    <property type="match status" value="1"/>
</dbReference>
<dbReference type="Gene3D" id="3.10.129.10">
    <property type="entry name" value="Hotdog Thioesterase"/>
    <property type="match status" value="1"/>
</dbReference>
<dbReference type="AlphaFoldDB" id="A0A418IHM8"/>
<reference evidence="1 2" key="1">
    <citation type="journal article" date="2016" name="Front. Microbiol.">
        <title>Comprehensive Phylogenetic Analysis of Bovine Non-aureus Staphylococci Species Based on Whole-Genome Sequencing.</title>
        <authorList>
            <person name="Naushad S."/>
            <person name="Barkema H.W."/>
            <person name="Luby C."/>
            <person name="Condas L.A."/>
            <person name="Nobrega D.B."/>
            <person name="Carson D.A."/>
            <person name="De Buck J."/>
        </authorList>
    </citation>
    <scope>NUCLEOTIDE SEQUENCE [LARGE SCALE GENOMIC DNA]</scope>
    <source>
        <strain evidence="1 2">SNUC 4554</strain>
    </source>
</reference>
<accession>A0A418IHM8</accession>
<dbReference type="InterPro" id="IPR029069">
    <property type="entry name" value="HotDog_dom_sf"/>
</dbReference>
<dbReference type="EMBL" id="QXUF01000015">
    <property type="protein sequence ID" value="RIN02143.1"/>
    <property type="molecule type" value="Genomic_DNA"/>
</dbReference>
<proteinExistence type="predicted"/>
<protein>
    <submittedName>
        <fullName evidence="1">Thioesterase</fullName>
    </submittedName>
</protein>
<dbReference type="SUPFAM" id="SSF54637">
    <property type="entry name" value="Thioesterase/thiol ester dehydrase-isomerase"/>
    <property type="match status" value="1"/>
</dbReference>